<reference evidence="3 4" key="1">
    <citation type="submission" date="2018-05" db="EMBL/GenBank/DDBJ databases">
        <title>Lujinxingia marina gen. nov. sp. nov., a new facultative anaerobic member of the class Deltaproteobacteria, and proposal of Lujinxingaceae fam. nov.</title>
        <authorList>
            <person name="Li C.-M."/>
        </authorList>
    </citation>
    <scope>NUCLEOTIDE SEQUENCE [LARGE SCALE GENOMIC DNA]</scope>
    <source>
        <strain evidence="3 4">B210</strain>
    </source>
</reference>
<dbReference type="InterPro" id="IPR025388">
    <property type="entry name" value="Alginate_export_dom"/>
</dbReference>
<keyword evidence="4" id="KW-1185">Reference proteome</keyword>
<dbReference type="Gene3D" id="2.40.160.100">
    <property type="match status" value="1"/>
</dbReference>
<dbReference type="AlphaFoldDB" id="A0A328C9V4"/>
<feature type="domain" description="Alginate export" evidence="2">
    <location>
        <begin position="63"/>
        <end position="359"/>
    </location>
</feature>
<accession>A0A328C9V4</accession>
<dbReference type="Proteomes" id="UP000249169">
    <property type="component" value="Unassembled WGS sequence"/>
</dbReference>
<evidence type="ECO:0000259" key="2">
    <source>
        <dbReference type="Pfam" id="PF13372"/>
    </source>
</evidence>
<organism evidence="3 4">
    <name type="scientific">Lujinxingia litoralis</name>
    <dbReference type="NCBI Taxonomy" id="2211119"/>
    <lineage>
        <taxon>Bacteria</taxon>
        <taxon>Deltaproteobacteria</taxon>
        <taxon>Bradymonadales</taxon>
        <taxon>Lujinxingiaceae</taxon>
        <taxon>Lujinxingia</taxon>
    </lineage>
</organism>
<keyword evidence="1" id="KW-0732">Signal</keyword>
<proteinExistence type="predicted"/>
<dbReference type="Pfam" id="PF13372">
    <property type="entry name" value="Alginate_exp"/>
    <property type="match status" value="1"/>
</dbReference>
<feature type="signal peptide" evidence="1">
    <location>
        <begin position="1"/>
        <end position="29"/>
    </location>
</feature>
<comment type="caution">
    <text evidence="3">The sequence shown here is derived from an EMBL/GenBank/DDBJ whole genome shotgun (WGS) entry which is preliminary data.</text>
</comment>
<evidence type="ECO:0000256" key="1">
    <source>
        <dbReference type="SAM" id="SignalP"/>
    </source>
</evidence>
<protein>
    <recommendedName>
        <fullName evidence="2">Alginate export domain-containing protein</fullName>
    </recommendedName>
</protein>
<evidence type="ECO:0000313" key="4">
    <source>
        <dbReference type="Proteomes" id="UP000249169"/>
    </source>
</evidence>
<evidence type="ECO:0000313" key="3">
    <source>
        <dbReference type="EMBL" id="RAL22403.1"/>
    </source>
</evidence>
<dbReference type="InterPro" id="IPR053728">
    <property type="entry name" value="Alginate_Permeability_Chnl"/>
</dbReference>
<feature type="chain" id="PRO_5016294684" description="Alginate export domain-containing protein" evidence="1">
    <location>
        <begin position="30"/>
        <end position="439"/>
    </location>
</feature>
<sequence length="439" mass="47705">MMSSGKAGVIWASALSALALMMGAGEGAAQESPPESTYGVYVDGEVRPRLEFRLHSNLGGEPDDLAITRRGDYDRISQRSRLGVTFEQEMWAARVALIAVSIWGRSGLTVSDEVGLSLYEGWAEMRPMEALSLKVGRFPISYGEGRVLSGSSWNQLPRTWDAVRMKLFPHATLRIDTFAGQYRDGGDSQVSGQPLAGDDYLIGTYGWYQVDQGLVRRADVYALHDWRQGGGAEGEVTERLSTVGARVVLSAGPVELEAEGAGQFGRACPVDVATESQCAGDRRDVRGYFYDTELSVDLPILSDFDVVVGHAFASGDDPGTAVDGNYRQLFGSTHSFHGKMDFVRRTNLREYRLGFDVSLGPVSLVERAHLLERVEGNAGIIGVEVDSLVAWGLYKGLTLDAGYGVFFPGEAATESGAPRGERPAHWVFMQLRGTFGSRP</sequence>
<dbReference type="EMBL" id="QHKO01000004">
    <property type="protein sequence ID" value="RAL22403.1"/>
    <property type="molecule type" value="Genomic_DNA"/>
</dbReference>
<name>A0A328C9V4_9DELT</name>
<gene>
    <name evidence="3" type="ORF">DL240_11180</name>
</gene>